<dbReference type="SUPFAM" id="SSF48403">
    <property type="entry name" value="Ankyrin repeat"/>
    <property type="match status" value="1"/>
</dbReference>
<reference evidence="3 4" key="1">
    <citation type="submission" date="2015-11" db="EMBL/GenBank/DDBJ databases">
        <title>Genomic analysis of 38 Legionella species identifies large and diverse effector repertoires.</title>
        <authorList>
            <person name="Burstein D."/>
            <person name="Amaro F."/>
            <person name="Zusman T."/>
            <person name="Lifshitz Z."/>
            <person name="Cohen O."/>
            <person name="Gilbert J.A."/>
            <person name="Pupko T."/>
            <person name="Shuman H.A."/>
            <person name="Segal G."/>
        </authorList>
    </citation>
    <scope>NUCLEOTIDE SEQUENCE [LARGE SCALE GENOMIC DNA]</scope>
    <source>
        <strain evidence="3 4">ATCC 49506</strain>
    </source>
</reference>
<dbReference type="EMBL" id="LNYO01000024">
    <property type="protein sequence ID" value="KTD33013.1"/>
    <property type="molecule type" value="Genomic_DNA"/>
</dbReference>
<gene>
    <name evidence="3" type="ORF">Lnau_2661</name>
</gene>
<dbReference type="AlphaFoldDB" id="A0A0W0WL01"/>
<accession>A0A0W0WL01</accession>
<feature type="domain" description="SET" evidence="2">
    <location>
        <begin position="195"/>
        <end position="321"/>
    </location>
</feature>
<dbReference type="Proteomes" id="UP000054725">
    <property type="component" value="Unassembled WGS sequence"/>
</dbReference>
<dbReference type="PATRIC" id="fig|45070.6.peg.2807"/>
<evidence type="ECO:0000256" key="1">
    <source>
        <dbReference type="SAM" id="MobiDB-lite"/>
    </source>
</evidence>
<name>A0A0W0WL01_9GAMM</name>
<dbReference type="InterPro" id="IPR036770">
    <property type="entry name" value="Ankyrin_rpt-contain_sf"/>
</dbReference>
<protein>
    <submittedName>
        <fullName evidence="3">Eukaryotic huntingtin interacting protein B</fullName>
    </submittedName>
</protein>
<evidence type="ECO:0000313" key="3">
    <source>
        <dbReference type="EMBL" id="KTD33013.1"/>
    </source>
</evidence>
<dbReference type="SMART" id="SM00317">
    <property type="entry name" value="SET"/>
    <property type="match status" value="1"/>
</dbReference>
<dbReference type="InterPro" id="IPR046341">
    <property type="entry name" value="SET_dom_sf"/>
</dbReference>
<dbReference type="PROSITE" id="PS50280">
    <property type="entry name" value="SET"/>
    <property type="match status" value="1"/>
</dbReference>
<sequence>MKLKNENNPRKRKAKTLEPSQVLIKQPSLEEDGIVEIGQEEFYKGQPPKKQKTSPVNHFAALLSSPNFQDMLNLLFSQAETISLTPLADEEEKAKLPQTIQARQPQPAKAPIFIIDDEGQPDEMLPPIMGPIALPTLQTSNDRDKEKGKEREVGDYDFPTIIAPQNRPPFFYLDDNNSIQELENSINLSANGVRVKFQYLSSKKDKPGLVYIAPLNIISSQQTHYGVYAKCFIKKGTVLFEYTGEKVSDEENEDEKRDSDYFMLLMHPPKKIDAKYLGNGSRFINDSTAKENVQFRERKGKMLVIAVTDIFEDEQLLVSYGPDYRFGFKPFFLHPSDNFRSAQEIFAANKDYYHPVPYHFANCSYDLSALGISREDTAFIPKPIYQMLHNKSIKKYDAFSHLPLPVLKVKDGQFTPLWQQERITLVLMAAYLGKVAVLKKLLQNPKTDANIQQAMSGRTALHLACLGTSLDRNPHDVKKRLGLIDLLVKTSSLDFKDGNNKAPIFTLIDHASSTYLKHFMQKVEPTLEDFKGHKRNRFDPFFYALKNNKKTHALVILQYMEKIGELSNYAEYIKEFVRKKIIFTNGRSDLNLIANCNEVLAQMGIAKTVVKIPNLFMPQVSISKEKNRVFRPDLPSNLLTKGN</sequence>
<dbReference type="Gene3D" id="1.25.40.20">
    <property type="entry name" value="Ankyrin repeat-containing domain"/>
    <property type="match status" value="1"/>
</dbReference>
<evidence type="ECO:0000313" key="4">
    <source>
        <dbReference type="Proteomes" id="UP000054725"/>
    </source>
</evidence>
<keyword evidence="4" id="KW-1185">Reference proteome</keyword>
<dbReference type="STRING" id="45070.Lnau_2661"/>
<dbReference type="InterPro" id="IPR001214">
    <property type="entry name" value="SET_dom"/>
</dbReference>
<evidence type="ECO:0000259" key="2">
    <source>
        <dbReference type="PROSITE" id="PS50280"/>
    </source>
</evidence>
<dbReference type="OrthoDB" id="947125at2"/>
<feature type="region of interest" description="Disordered" evidence="1">
    <location>
        <begin position="1"/>
        <end position="23"/>
    </location>
</feature>
<proteinExistence type="predicted"/>
<dbReference type="Gene3D" id="2.170.270.10">
    <property type="entry name" value="SET domain"/>
    <property type="match status" value="1"/>
</dbReference>
<dbReference type="RefSeq" id="WP_058505645.1">
    <property type="nucleotide sequence ID" value="NZ_CAAAIF010000007.1"/>
</dbReference>
<dbReference type="Pfam" id="PF00856">
    <property type="entry name" value="SET"/>
    <property type="match status" value="1"/>
</dbReference>
<organism evidence="3 4">
    <name type="scientific">Legionella nautarum</name>
    <dbReference type="NCBI Taxonomy" id="45070"/>
    <lineage>
        <taxon>Bacteria</taxon>
        <taxon>Pseudomonadati</taxon>
        <taxon>Pseudomonadota</taxon>
        <taxon>Gammaproteobacteria</taxon>
        <taxon>Legionellales</taxon>
        <taxon>Legionellaceae</taxon>
        <taxon>Legionella</taxon>
    </lineage>
</organism>
<comment type="caution">
    <text evidence="3">The sequence shown here is derived from an EMBL/GenBank/DDBJ whole genome shotgun (WGS) entry which is preliminary data.</text>
</comment>
<dbReference type="SUPFAM" id="SSF82199">
    <property type="entry name" value="SET domain"/>
    <property type="match status" value="1"/>
</dbReference>